<evidence type="ECO:0000313" key="8">
    <source>
        <dbReference type="Proteomes" id="UP000471199"/>
    </source>
</evidence>
<evidence type="ECO:0000313" key="1">
    <source>
        <dbReference type="EMBL" id="MVK36454.1"/>
    </source>
</evidence>
<dbReference type="EMBL" id="JAANEC010000081">
    <property type="protein sequence ID" value="NUY12508.1"/>
    <property type="molecule type" value="Genomic_DNA"/>
</dbReference>
<evidence type="ECO:0000313" key="6">
    <source>
        <dbReference type="Proteomes" id="UP000294017"/>
    </source>
</evidence>
<dbReference type="EMBL" id="WPXC01000025">
    <property type="protein sequence ID" value="MVM11185.1"/>
    <property type="molecule type" value="Genomic_DNA"/>
</dbReference>
<evidence type="ECO:0000313" key="5">
    <source>
        <dbReference type="EMBL" id="RZI07122.1"/>
    </source>
</evidence>
<evidence type="ECO:0000313" key="7">
    <source>
        <dbReference type="Proteomes" id="UP000466646"/>
    </source>
</evidence>
<protein>
    <submittedName>
        <fullName evidence="4">Uncharacterized protein</fullName>
    </submittedName>
</protein>
<reference evidence="8 9" key="2">
    <citation type="submission" date="2019-11" db="EMBL/GenBank/DDBJ databases">
        <title>Implementation of targeted gown and glove precautions to prevent Staphylococcus aureus acquisition in community-based nursing homes.</title>
        <authorList>
            <person name="Stine O.C."/>
        </authorList>
    </citation>
    <scope>NUCLEOTIDE SEQUENCE [LARGE SCALE GENOMIC DNA]</scope>
    <source>
        <strain evidence="2 9">S_1081.LBCF.DN</strain>
        <strain evidence="1 8">S_2062.LAUP.DI</strain>
    </source>
</reference>
<reference evidence="5 6" key="1">
    <citation type="submission" date="2018-11" db="EMBL/GenBank/DDBJ databases">
        <title>Genomic profiling of Staphylococcus species from a Poultry farm system in KwaZulu-Natal, South Africa.</title>
        <authorList>
            <person name="Amoako D.G."/>
            <person name="Somboro A.M."/>
            <person name="Abia A.L.K."/>
            <person name="Bester L.A."/>
            <person name="Essack S.Y."/>
        </authorList>
    </citation>
    <scope>NUCLEOTIDE SEQUENCE [LARGE SCALE GENOMIC DNA]</scope>
    <source>
        <strain evidence="5 6">SA12</strain>
    </source>
</reference>
<dbReference type="EMBL" id="JAAFLG010000065">
    <property type="protein sequence ID" value="NDP57692.1"/>
    <property type="molecule type" value="Genomic_DNA"/>
</dbReference>
<evidence type="ECO:0000313" key="3">
    <source>
        <dbReference type="EMBL" id="NDP57692.1"/>
    </source>
</evidence>
<comment type="caution">
    <text evidence="4">The sequence shown here is derived from an EMBL/GenBank/DDBJ whole genome shotgun (WGS) entry which is preliminary data.</text>
</comment>
<reference evidence="3 7" key="4">
    <citation type="submission" date="2020-01" db="EMBL/GenBank/DDBJ databases">
        <title>Analysis of Virulence and Antimicrobial Resistance Gene Carriage in Staphylococcus aureus Infections in Equids Using Whole Genome Sequencing.</title>
        <authorList>
            <person name="Little S.V."/>
            <person name="Hillhouse A.E."/>
            <person name="Cohen N.D."/>
            <person name="Lawhon S.D."/>
            <person name="Bryan L.K."/>
        </authorList>
    </citation>
    <scope>NUCLEOTIDE SEQUENCE [LARGE SCALE GENOMIC DNA]</scope>
    <source>
        <strain evidence="3 7">61-017</strain>
    </source>
</reference>
<proteinExistence type="predicted"/>
<dbReference type="Proteomes" id="UP000466646">
    <property type="component" value="Unassembled WGS sequence"/>
</dbReference>
<dbReference type="RefSeq" id="WP_031784974.1">
    <property type="nucleotide sequence ID" value="NC_021670.1"/>
</dbReference>
<dbReference type="EMBL" id="RQTF01000126">
    <property type="protein sequence ID" value="RZI07122.1"/>
    <property type="molecule type" value="Genomic_DNA"/>
</dbReference>
<accession>A0A2K0I5V0</accession>
<dbReference type="Proteomes" id="UP000471199">
    <property type="component" value="Unassembled WGS sequence"/>
</dbReference>
<name>A0A2K0I5V0_STAAU</name>
<dbReference type="Proteomes" id="UP000478867">
    <property type="component" value="Unassembled WGS sequence"/>
</dbReference>
<reference evidence="4 10" key="3">
    <citation type="journal article" date="2020" name="J. Antimicrob. Chemother.">
        <title>Detection of heterogeneous vancomycin intermediate resistance in MRSA isolates from Latin America.</title>
        <authorList>
            <person name="Castro B.E."/>
            <person name="Berrio M."/>
            <person name="Vargas M.L."/>
            <person name="Carvajal L.P."/>
            <person name="Millan L.V."/>
            <person name="Rios R."/>
            <person name="Hernandez A.K."/>
            <person name="Rincon S."/>
            <person name="Cubides P."/>
            <person name="Forero E."/>
            <person name="Dinh A."/>
            <person name="Seas C."/>
            <person name="Munita J.M."/>
            <person name="Arias C.A."/>
            <person name="Reyes J."/>
            <person name="Diaz L."/>
        </authorList>
    </citation>
    <scope>NUCLEOTIDE SEQUENCE [LARGE SCALE GENOMIC DNA]</scope>
    <source>
        <strain evidence="4 10">UE1097</strain>
    </source>
</reference>
<dbReference type="AlphaFoldDB" id="A0A2K0I5V0"/>
<sequence>MYFKNSSLNYIPTTFGGEPKETLFYKVSNTLCYVNNS</sequence>
<dbReference type="Proteomes" id="UP000294017">
    <property type="component" value="Unassembled WGS sequence"/>
</dbReference>
<evidence type="ECO:0000313" key="9">
    <source>
        <dbReference type="Proteomes" id="UP000478867"/>
    </source>
</evidence>
<dbReference type="Proteomes" id="UP000547874">
    <property type="component" value="Unassembled WGS sequence"/>
</dbReference>
<dbReference type="EMBL" id="WPTS01000050">
    <property type="protein sequence ID" value="MVK36454.1"/>
    <property type="molecule type" value="Genomic_DNA"/>
</dbReference>
<evidence type="ECO:0000313" key="4">
    <source>
        <dbReference type="EMBL" id="NUY12508.1"/>
    </source>
</evidence>
<organism evidence="4 10">
    <name type="scientific">Staphylococcus aureus</name>
    <dbReference type="NCBI Taxonomy" id="1280"/>
    <lineage>
        <taxon>Bacteria</taxon>
        <taxon>Bacillati</taxon>
        <taxon>Bacillota</taxon>
        <taxon>Bacilli</taxon>
        <taxon>Bacillales</taxon>
        <taxon>Staphylococcaceae</taxon>
        <taxon>Staphylococcus</taxon>
    </lineage>
</organism>
<gene>
    <name evidence="5" type="ORF">EIH03_07630</name>
    <name evidence="1" type="ORF">GO814_15090</name>
    <name evidence="2" type="ORF">GO942_10965</name>
    <name evidence="4" type="ORF">GQX37_08120</name>
    <name evidence="3" type="ORF">GZ130_14060</name>
</gene>
<evidence type="ECO:0000313" key="10">
    <source>
        <dbReference type="Proteomes" id="UP000547874"/>
    </source>
</evidence>
<evidence type="ECO:0000313" key="2">
    <source>
        <dbReference type="EMBL" id="MVM11185.1"/>
    </source>
</evidence>